<dbReference type="EC" id="6.3.5.7" evidence="3 10"/>
<evidence type="ECO:0000256" key="4">
    <source>
        <dbReference type="ARBA" id="ARBA00014428"/>
    </source>
</evidence>
<gene>
    <name evidence="10 12" type="primary">gatA</name>
    <name evidence="12" type="ORF">H8E23_18025</name>
</gene>
<dbReference type="SUPFAM" id="SSF75304">
    <property type="entry name" value="Amidase signature (AS) enzymes"/>
    <property type="match status" value="1"/>
</dbReference>
<comment type="catalytic activity">
    <reaction evidence="9 10">
        <text>L-glutamyl-tRNA(Gln) + L-glutamine + ATP + H2O = L-glutaminyl-tRNA(Gln) + L-glutamate + ADP + phosphate + H(+)</text>
        <dbReference type="Rhea" id="RHEA:17521"/>
        <dbReference type="Rhea" id="RHEA-COMP:9681"/>
        <dbReference type="Rhea" id="RHEA-COMP:9684"/>
        <dbReference type="ChEBI" id="CHEBI:15377"/>
        <dbReference type="ChEBI" id="CHEBI:15378"/>
        <dbReference type="ChEBI" id="CHEBI:29985"/>
        <dbReference type="ChEBI" id="CHEBI:30616"/>
        <dbReference type="ChEBI" id="CHEBI:43474"/>
        <dbReference type="ChEBI" id="CHEBI:58359"/>
        <dbReference type="ChEBI" id="CHEBI:78520"/>
        <dbReference type="ChEBI" id="CHEBI:78521"/>
        <dbReference type="ChEBI" id="CHEBI:456216"/>
        <dbReference type="EC" id="6.3.5.7"/>
    </reaction>
</comment>
<dbReference type="NCBIfam" id="TIGR00132">
    <property type="entry name" value="gatA"/>
    <property type="match status" value="1"/>
</dbReference>
<evidence type="ECO:0000256" key="2">
    <source>
        <dbReference type="ARBA" id="ARBA00011123"/>
    </source>
</evidence>
<keyword evidence="7 10" id="KW-0067">ATP-binding</keyword>
<dbReference type="Proteomes" id="UP000603434">
    <property type="component" value="Unassembled WGS sequence"/>
</dbReference>
<evidence type="ECO:0000256" key="5">
    <source>
        <dbReference type="ARBA" id="ARBA00022598"/>
    </source>
</evidence>
<dbReference type="HAMAP" id="MF_00120">
    <property type="entry name" value="GatA"/>
    <property type="match status" value="1"/>
</dbReference>
<keyword evidence="6 10" id="KW-0547">Nucleotide-binding</keyword>
<evidence type="ECO:0000256" key="6">
    <source>
        <dbReference type="ARBA" id="ARBA00022741"/>
    </source>
</evidence>
<evidence type="ECO:0000256" key="3">
    <source>
        <dbReference type="ARBA" id="ARBA00012739"/>
    </source>
</evidence>
<proteinExistence type="inferred from homology"/>
<dbReference type="PROSITE" id="PS00571">
    <property type="entry name" value="AMIDASES"/>
    <property type="match status" value="1"/>
</dbReference>
<accession>A0A8J6NZ23</accession>
<evidence type="ECO:0000313" key="12">
    <source>
        <dbReference type="EMBL" id="MBC8363283.1"/>
    </source>
</evidence>
<evidence type="ECO:0000256" key="7">
    <source>
        <dbReference type="ARBA" id="ARBA00022840"/>
    </source>
</evidence>
<dbReference type="GO" id="GO:0005524">
    <property type="term" value="F:ATP binding"/>
    <property type="evidence" value="ECO:0007669"/>
    <property type="project" value="UniProtKB-KW"/>
</dbReference>
<evidence type="ECO:0000313" key="13">
    <source>
        <dbReference type="Proteomes" id="UP000603434"/>
    </source>
</evidence>
<evidence type="ECO:0000259" key="11">
    <source>
        <dbReference type="Pfam" id="PF01425"/>
    </source>
</evidence>
<evidence type="ECO:0000256" key="9">
    <source>
        <dbReference type="ARBA" id="ARBA00047407"/>
    </source>
</evidence>
<dbReference type="AlphaFoldDB" id="A0A8J6NZ23"/>
<sequence length="486" mass="52303">MQLYELTIRQAHELLKGKEISSQELTRAILERIDAIDKKVGAYITVAAETAMAQAELADQAILQGNILPLTGIPLALKDLICTNGLRTTCASRILENFIPPYDAFVVKKLKNQGAVIVGKLNMDEFAMGSSTENSGLKLTHNPWDLTRIPGGSSGGSAAAIAADMCIGSLGSDTGGSIRQPASHCGVVGMKPTYGRVSRYGLVAFASSLDQIGPLTKDVSDCAVLMNVVCGYDPQDSTSVPLDVPDYLTFLIDGLKGIVVGIPKEYSAAEGLDPDVSEAVQRAVEKIQNLGAECVEVSLPHTEYAVAAYYVIAPCEASSNLARYDGVKYGFRSGDQHHLIEMYRDTRSKGFGPEVQRRIILGTYALSAGYYDAYYGKASQVRTLIIEDFKKAFETCDVILSPVAPTPAFKIGEKVDDPLTMYLSDIFTLAANLAGIPGMSVPCGFSSEGLPIGLQIMGNHFDEGTLLKVAYNFEQATDYHKQKPKL</sequence>
<dbReference type="InterPro" id="IPR000120">
    <property type="entry name" value="Amidase"/>
</dbReference>
<dbReference type="EMBL" id="JACNJH010000284">
    <property type="protein sequence ID" value="MBC8363283.1"/>
    <property type="molecule type" value="Genomic_DNA"/>
</dbReference>
<dbReference type="Pfam" id="PF01425">
    <property type="entry name" value="Amidase"/>
    <property type="match status" value="1"/>
</dbReference>
<dbReference type="PANTHER" id="PTHR11895">
    <property type="entry name" value="TRANSAMIDASE"/>
    <property type="match status" value="1"/>
</dbReference>
<dbReference type="GO" id="GO:0050567">
    <property type="term" value="F:glutaminyl-tRNA synthase (glutamine-hydrolyzing) activity"/>
    <property type="evidence" value="ECO:0007669"/>
    <property type="project" value="UniProtKB-UniRule"/>
</dbReference>
<dbReference type="GO" id="GO:0006412">
    <property type="term" value="P:translation"/>
    <property type="evidence" value="ECO:0007669"/>
    <property type="project" value="UniProtKB-UniRule"/>
</dbReference>
<dbReference type="GO" id="GO:0030956">
    <property type="term" value="C:glutamyl-tRNA(Gln) amidotransferase complex"/>
    <property type="evidence" value="ECO:0007669"/>
    <property type="project" value="InterPro"/>
</dbReference>
<protein>
    <recommendedName>
        <fullName evidence="4 10">Glutamyl-tRNA(Gln) amidotransferase subunit A</fullName>
        <shortName evidence="10">Glu-ADT subunit A</shortName>
        <ecNumber evidence="3 10">6.3.5.7</ecNumber>
    </recommendedName>
</protein>
<comment type="subunit">
    <text evidence="2 10">Heterotrimer of A, B and C subunits.</text>
</comment>
<name>A0A8J6NZ23_9BACT</name>
<organism evidence="12 13">
    <name type="scientific">Candidatus Desulfatibia profunda</name>
    <dbReference type="NCBI Taxonomy" id="2841695"/>
    <lineage>
        <taxon>Bacteria</taxon>
        <taxon>Pseudomonadati</taxon>
        <taxon>Thermodesulfobacteriota</taxon>
        <taxon>Desulfobacteria</taxon>
        <taxon>Desulfobacterales</taxon>
        <taxon>Desulfobacterales incertae sedis</taxon>
        <taxon>Candidatus Desulfatibia</taxon>
    </lineage>
</organism>
<feature type="domain" description="Amidase" evidence="11">
    <location>
        <begin position="24"/>
        <end position="467"/>
    </location>
</feature>
<comment type="function">
    <text evidence="10">Allows the formation of correctly charged Gln-tRNA(Gln) through the transamidation of misacylated Glu-tRNA(Gln) in organisms which lack glutaminyl-tRNA synthetase. The reaction takes place in the presence of glutamine and ATP through an activated gamma-phospho-Glu-tRNA(Gln).</text>
</comment>
<comment type="similarity">
    <text evidence="1 10">Belongs to the amidase family. GatA subfamily.</text>
</comment>
<reference evidence="12 13" key="1">
    <citation type="submission" date="2020-08" db="EMBL/GenBank/DDBJ databases">
        <title>Bridging the membrane lipid divide: bacteria of the FCB group superphylum have the potential to synthesize archaeal ether lipids.</title>
        <authorList>
            <person name="Villanueva L."/>
            <person name="Von Meijenfeldt F.A.B."/>
            <person name="Westbye A.B."/>
            <person name="Yadav S."/>
            <person name="Hopmans E.C."/>
            <person name="Dutilh B.E."/>
            <person name="Sinninghe Damste J.S."/>
        </authorList>
    </citation>
    <scope>NUCLEOTIDE SEQUENCE [LARGE SCALE GENOMIC DNA]</scope>
    <source>
        <strain evidence="12">NIOZ-UU30</strain>
    </source>
</reference>
<comment type="caution">
    <text evidence="12">The sequence shown here is derived from an EMBL/GenBank/DDBJ whole genome shotgun (WGS) entry which is preliminary data.</text>
</comment>
<keyword evidence="8 10" id="KW-0648">Protein biosynthesis</keyword>
<dbReference type="InterPro" id="IPR023631">
    <property type="entry name" value="Amidase_dom"/>
</dbReference>
<dbReference type="InterPro" id="IPR020556">
    <property type="entry name" value="Amidase_CS"/>
</dbReference>
<dbReference type="PANTHER" id="PTHR11895:SF151">
    <property type="entry name" value="GLUTAMYL-TRNA(GLN) AMIDOTRANSFERASE SUBUNIT A"/>
    <property type="match status" value="1"/>
</dbReference>
<feature type="active site" description="Acyl-ester intermediate" evidence="10">
    <location>
        <position position="177"/>
    </location>
</feature>
<evidence type="ECO:0000256" key="10">
    <source>
        <dbReference type="HAMAP-Rule" id="MF_00120"/>
    </source>
</evidence>
<dbReference type="InterPro" id="IPR004412">
    <property type="entry name" value="GatA"/>
</dbReference>
<dbReference type="InterPro" id="IPR036928">
    <property type="entry name" value="AS_sf"/>
</dbReference>
<evidence type="ECO:0000256" key="8">
    <source>
        <dbReference type="ARBA" id="ARBA00022917"/>
    </source>
</evidence>
<feature type="active site" description="Charge relay system" evidence="10">
    <location>
        <position position="153"/>
    </location>
</feature>
<keyword evidence="5 10" id="KW-0436">Ligase</keyword>
<dbReference type="Gene3D" id="3.90.1300.10">
    <property type="entry name" value="Amidase signature (AS) domain"/>
    <property type="match status" value="1"/>
</dbReference>
<feature type="active site" description="Charge relay system" evidence="10">
    <location>
        <position position="78"/>
    </location>
</feature>
<evidence type="ECO:0000256" key="1">
    <source>
        <dbReference type="ARBA" id="ARBA00008069"/>
    </source>
</evidence>